<accession>A0A7Y2PJZ8</accession>
<dbReference type="Proteomes" id="UP000529861">
    <property type="component" value="Unassembled WGS sequence"/>
</dbReference>
<evidence type="ECO:0000313" key="1">
    <source>
        <dbReference type="EMBL" id="NNG66444.1"/>
    </source>
</evidence>
<dbReference type="Pfam" id="PF19663">
    <property type="entry name" value="DUF6166"/>
    <property type="match status" value="1"/>
</dbReference>
<name>A0A7Y2PJZ8_9THEO</name>
<comment type="caution">
    <text evidence="1">The sequence shown here is derived from an EMBL/GenBank/DDBJ whole genome shotgun (WGS) entry which is preliminary data.</text>
</comment>
<protein>
    <submittedName>
        <fullName evidence="1">Uncharacterized protein</fullName>
    </submittedName>
</protein>
<dbReference type="InterPro" id="IPR046164">
    <property type="entry name" value="DUF6166"/>
</dbReference>
<evidence type="ECO:0000313" key="2">
    <source>
        <dbReference type="Proteomes" id="UP000529861"/>
    </source>
</evidence>
<sequence length="100" mass="11364">MENVIILKRDERGNAIANIPQVIVSHSPSGFEWGYGGSGPADLALNILYAVTKNREIAYEYHQEYKWDVISKIPYEGTVITYEEVLDWLSKKGVDISNFQ</sequence>
<gene>
    <name evidence="1" type="ORF">HKI81_04215</name>
</gene>
<reference evidence="1 2" key="1">
    <citation type="submission" date="2020-04" db="EMBL/GenBank/DDBJ databases">
        <title>Draft genome sequence of Caldanaerobacter sunterraneus. strain 1523vc isolated from Griffin hot spring, Kamchatka, Russia.</title>
        <authorList>
            <person name="Toshchakov S.V."/>
            <person name="Podosokorskaya O.A."/>
            <person name="Kublanov I.V."/>
            <person name="Korzhenkov A."/>
            <person name="Patrushev M.V."/>
        </authorList>
    </citation>
    <scope>NUCLEOTIDE SEQUENCE [LARGE SCALE GENOMIC DNA]</scope>
    <source>
        <strain evidence="1 2">1523vc</strain>
    </source>
</reference>
<dbReference type="AlphaFoldDB" id="A0A7Y2PJZ8"/>
<proteinExistence type="predicted"/>
<dbReference type="EMBL" id="JABEQB010000008">
    <property type="protein sequence ID" value="NNG66444.1"/>
    <property type="molecule type" value="Genomic_DNA"/>
</dbReference>
<organism evidence="1 2">
    <name type="scientific">Caldanaerobacter subterraneus</name>
    <dbReference type="NCBI Taxonomy" id="911092"/>
    <lineage>
        <taxon>Bacteria</taxon>
        <taxon>Bacillati</taxon>
        <taxon>Bacillota</taxon>
        <taxon>Clostridia</taxon>
        <taxon>Thermoanaerobacterales</taxon>
        <taxon>Thermoanaerobacteraceae</taxon>
        <taxon>Caldanaerobacter</taxon>
    </lineage>
</organism>